<evidence type="ECO:0000313" key="1">
    <source>
        <dbReference type="EMBL" id="CAI2371138.1"/>
    </source>
</evidence>
<dbReference type="EMBL" id="CAMPGE010012368">
    <property type="protein sequence ID" value="CAI2371138.1"/>
    <property type="molecule type" value="Genomic_DNA"/>
</dbReference>
<proteinExistence type="predicted"/>
<organism evidence="1 2">
    <name type="scientific">Euplotes crassus</name>
    <dbReference type="NCBI Taxonomy" id="5936"/>
    <lineage>
        <taxon>Eukaryota</taxon>
        <taxon>Sar</taxon>
        <taxon>Alveolata</taxon>
        <taxon>Ciliophora</taxon>
        <taxon>Intramacronucleata</taxon>
        <taxon>Spirotrichea</taxon>
        <taxon>Hypotrichia</taxon>
        <taxon>Euplotida</taxon>
        <taxon>Euplotidae</taxon>
        <taxon>Moneuplotes</taxon>
    </lineage>
</organism>
<reference evidence="1" key="1">
    <citation type="submission" date="2023-07" db="EMBL/GenBank/DDBJ databases">
        <authorList>
            <consortium name="AG Swart"/>
            <person name="Singh M."/>
            <person name="Singh A."/>
            <person name="Seah K."/>
            <person name="Emmerich C."/>
        </authorList>
    </citation>
    <scope>NUCLEOTIDE SEQUENCE</scope>
    <source>
        <strain evidence="1">DP1</strain>
    </source>
</reference>
<gene>
    <name evidence="1" type="ORF">ECRASSUSDP1_LOCUS12458</name>
</gene>
<name>A0AAD1UKN9_EUPCR</name>
<dbReference type="Proteomes" id="UP001295684">
    <property type="component" value="Unassembled WGS sequence"/>
</dbReference>
<sequence>MSEIEGNQPSKGQTQNDLEVIDVKENDSFHVNLDDIFTPTAEESDKTVVEIPANEVVIEEKSEIEVSETVPLDSVQIPSQAESQEIPCPIEDMQSINGNSQAESIEPAKIDTEVIKVQGTVFNQTDCNKVYESERVDLTEDVSEIDEPPQITPRVNPSKILNNKENTLNSICIPTDPLTLEERDSCINNTQTKDIEMTGNTCISQKSGRNKSLNNEKQDTSDITEQMRDLNIDPTKYSQDHISNLCESFSQKMDLDLGRLDYLPKILKFQAFAIDFTKKSHIVQEFCKRWWYVLPVWPPINYDYTPLLRKNNLRLVQKEYWMETPDYNGKDIKEKKVFEDPHNRGIFEDSEGLLYDLRPHENCPSISNFAKTDSIKLMNLLCEAYKCQIHELENIDPYMIQDIEFHNQKLVLYNYLREKLISHINEPPVEFLEE</sequence>
<protein>
    <submittedName>
        <fullName evidence="1">Uncharacterized protein</fullName>
    </submittedName>
</protein>
<evidence type="ECO:0000313" key="2">
    <source>
        <dbReference type="Proteomes" id="UP001295684"/>
    </source>
</evidence>
<comment type="caution">
    <text evidence="1">The sequence shown here is derived from an EMBL/GenBank/DDBJ whole genome shotgun (WGS) entry which is preliminary data.</text>
</comment>
<accession>A0AAD1UKN9</accession>
<keyword evidence="2" id="KW-1185">Reference proteome</keyword>
<dbReference type="AlphaFoldDB" id="A0AAD1UKN9"/>